<dbReference type="PROSITE" id="PS50111">
    <property type="entry name" value="CHEMOTAXIS_TRANSDUC_2"/>
    <property type="match status" value="1"/>
</dbReference>
<dbReference type="Proteomes" id="UP000650511">
    <property type="component" value="Unassembled WGS sequence"/>
</dbReference>
<dbReference type="Pfam" id="PF00015">
    <property type="entry name" value="MCPsignal"/>
    <property type="match status" value="1"/>
</dbReference>
<sequence>MRTLGRNRSTADTETALAALLRRSRPLLDALGTNVFVADLELVIVHANRRAEQTLRAIEPQLRAQFGIAAADIVGGSIHRFHRDPRRVERILHREPGFRLPHDATFRFGEVSLQTRIDALVAPDGQQLGYVVAWEDVSELRRSNESVAALGDHLDTAASAVEELSASVAQIAGTAELATAITTRGVTEADHSQQAVLALGAASEGIRDVVRTIASIAEQTNLLALNATIEAARAGEAGKGFAVVAGEVKQLARDTADATEDVSGRIAAIGERVEEVVAALTAVVGVLEEIDQTQTQVSGAAAEQRCATDQLARTINDAATSSRLAIERAARG</sequence>
<dbReference type="SUPFAM" id="SSF58104">
    <property type="entry name" value="Methyl-accepting chemotaxis protein (MCP) signaling domain"/>
    <property type="match status" value="1"/>
</dbReference>
<keyword evidence="1 3" id="KW-0807">Transducer</keyword>
<proteinExistence type="inferred from homology"/>
<dbReference type="PRINTS" id="PR00260">
    <property type="entry name" value="CHEMTRNSDUCR"/>
</dbReference>
<evidence type="ECO:0000256" key="1">
    <source>
        <dbReference type="ARBA" id="ARBA00023224"/>
    </source>
</evidence>
<evidence type="ECO:0000313" key="6">
    <source>
        <dbReference type="Proteomes" id="UP000650511"/>
    </source>
</evidence>
<dbReference type="Gene3D" id="3.30.450.20">
    <property type="entry name" value="PAS domain"/>
    <property type="match status" value="1"/>
</dbReference>
<accession>A0A8J3EYG1</accession>
<dbReference type="PANTHER" id="PTHR32089:SF112">
    <property type="entry name" value="LYSOZYME-LIKE PROTEIN-RELATED"/>
    <property type="match status" value="1"/>
</dbReference>
<dbReference type="GO" id="GO:0016020">
    <property type="term" value="C:membrane"/>
    <property type="evidence" value="ECO:0007669"/>
    <property type="project" value="InterPro"/>
</dbReference>
<gene>
    <name evidence="5" type="ORF">GCM10011354_25970</name>
</gene>
<dbReference type="InterPro" id="IPR004090">
    <property type="entry name" value="Chemotax_Me-accpt_rcpt"/>
</dbReference>
<evidence type="ECO:0000313" key="5">
    <source>
        <dbReference type="EMBL" id="GGI07814.1"/>
    </source>
</evidence>
<dbReference type="GO" id="GO:0007165">
    <property type="term" value="P:signal transduction"/>
    <property type="evidence" value="ECO:0007669"/>
    <property type="project" value="UniProtKB-KW"/>
</dbReference>
<protein>
    <recommendedName>
        <fullName evidence="4">Methyl-accepting transducer domain-containing protein</fullName>
    </recommendedName>
</protein>
<dbReference type="Gene3D" id="1.10.287.950">
    <property type="entry name" value="Methyl-accepting chemotaxis protein"/>
    <property type="match status" value="1"/>
</dbReference>
<dbReference type="GO" id="GO:0004888">
    <property type="term" value="F:transmembrane signaling receptor activity"/>
    <property type="evidence" value="ECO:0007669"/>
    <property type="project" value="InterPro"/>
</dbReference>
<dbReference type="AlphaFoldDB" id="A0A8J3EYG1"/>
<reference evidence="5" key="2">
    <citation type="submission" date="2020-09" db="EMBL/GenBank/DDBJ databases">
        <authorList>
            <person name="Sun Q."/>
            <person name="Zhou Y."/>
        </authorList>
    </citation>
    <scope>NUCLEOTIDE SEQUENCE</scope>
    <source>
        <strain evidence="5">CGMCC 1.14988</strain>
    </source>
</reference>
<dbReference type="SUPFAM" id="SSF55785">
    <property type="entry name" value="PYP-like sensor domain (PAS domain)"/>
    <property type="match status" value="1"/>
</dbReference>
<dbReference type="CDD" id="cd00130">
    <property type="entry name" value="PAS"/>
    <property type="match status" value="1"/>
</dbReference>
<dbReference type="RefSeq" id="WP_165404175.1">
    <property type="nucleotide sequence ID" value="NZ_BMHA01000009.1"/>
</dbReference>
<comment type="caution">
    <text evidence="5">The sequence shown here is derived from an EMBL/GenBank/DDBJ whole genome shotgun (WGS) entry which is preliminary data.</text>
</comment>
<dbReference type="InterPro" id="IPR035965">
    <property type="entry name" value="PAS-like_dom_sf"/>
</dbReference>
<organism evidence="5 6">
    <name type="scientific">Egicoccus halophilus</name>
    <dbReference type="NCBI Taxonomy" id="1670830"/>
    <lineage>
        <taxon>Bacteria</taxon>
        <taxon>Bacillati</taxon>
        <taxon>Actinomycetota</taxon>
        <taxon>Nitriliruptoria</taxon>
        <taxon>Egicoccales</taxon>
        <taxon>Egicoccaceae</taxon>
        <taxon>Egicoccus</taxon>
    </lineage>
</organism>
<dbReference type="GO" id="GO:0006935">
    <property type="term" value="P:chemotaxis"/>
    <property type="evidence" value="ECO:0007669"/>
    <property type="project" value="InterPro"/>
</dbReference>
<evidence type="ECO:0000256" key="3">
    <source>
        <dbReference type="PROSITE-ProRule" id="PRU00284"/>
    </source>
</evidence>
<dbReference type="InterPro" id="IPR000014">
    <property type="entry name" value="PAS"/>
</dbReference>
<name>A0A8J3EYG1_9ACTN</name>
<reference evidence="5" key="1">
    <citation type="journal article" date="2014" name="Int. J. Syst. Evol. Microbiol.">
        <title>Complete genome sequence of Corynebacterium casei LMG S-19264T (=DSM 44701T), isolated from a smear-ripened cheese.</title>
        <authorList>
            <consortium name="US DOE Joint Genome Institute (JGI-PGF)"/>
            <person name="Walter F."/>
            <person name="Albersmeier A."/>
            <person name="Kalinowski J."/>
            <person name="Ruckert C."/>
        </authorList>
    </citation>
    <scope>NUCLEOTIDE SEQUENCE</scope>
    <source>
        <strain evidence="5">CGMCC 1.14988</strain>
    </source>
</reference>
<dbReference type="InterPro" id="IPR004089">
    <property type="entry name" value="MCPsignal_dom"/>
</dbReference>
<comment type="similarity">
    <text evidence="2">Belongs to the methyl-accepting chemotaxis (MCP) protein family.</text>
</comment>
<dbReference type="PANTHER" id="PTHR32089">
    <property type="entry name" value="METHYL-ACCEPTING CHEMOTAXIS PROTEIN MCPB"/>
    <property type="match status" value="1"/>
</dbReference>
<keyword evidence="6" id="KW-1185">Reference proteome</keyword>
<dbReference type="EMBL" id="BMHA01000009">
    <property type="protein sequence ID" value="GGI07814.1"/>
    <property type="molecule type" value="Genomic_DNA"/>
</dbReference>
<evidence type="ECO:0000256" key="2">
    <source>
        <dbReference type="ARBA" id="ARBA00029447"/>
    </source>
</evidence>
<feature type="domain" description="Methyl-accepting transducer" evidence="4">
    <location>
        <begin position="154"/>
        <end position="332"/>
    </location>
</feature>
<evidence type="ECO:0000259" key="4">
    <source>
        <dbReference type="PROSITE" id="PS50111"/>
    </source>
</evidence>
<dbReference type="SMART" id="SM00283">
    <property type="entry name" value="MA"/>
    <property type="match status" value="1"/>
</dbReference>